<dbReference type="EMBL" id="AEQN01000023">
    <property type="protein sequence ID" value="EFV01064.1"/>
    <property type="molecule type" value="Genomic_DNA"/>
</dbReference>
<evidence type="ECO:0000313" key="1">
    <source>
        <dbReference type="EMBL" id="EFV01064.1"/>
    </source>
</evidence>
<dbReference type="eggNOG" id="COG4823">
    <property type="taxonomic scope" value="Bacteria"/>
</dbReference>
<reference evidence="1 2" key="1">
    <citation type="submission" date="2010-12" db="EMBL/GenBank/DDBJ databases">
        <authorList>
            <person name="Muzny D."/>
            <person name="Qin X."/>
            <person name="Deng J."/>
            <person name="Jiang H."/>
            <person name="Liu Y."/>
            <person name="Qu J."/>
            <person name="Song X.-Z."/>
            <person name="Zhang L."/>
            <person name="Thornton R."/>
            <person name="Coyle M."/>
            <person name="Francisco L."/>
            <person name="Jackson L."/>
            <person name="Javaid M."/>
            <person name="Korchina V."/>
            <person name="Kovar C."/>
            <person name="Mata R."/>
            <person name="Mathew T."/>
            <person name="Ngo R."/>
            <person name="Nguyen L."/>
            <person name="Nguyen N."/>
            <person name="Okwuonu G."/>
            <person name="Ongeri F."/>
            <person name="Pham C."/>
            <person name="Simmons D."/>
            <person name="Wilczek-Boney K."/>
            <person name="Hale W."/>
            <person name="Jakkamsetti A."/>
            <person name="Pham P."/>
            <person name="Ruth R."/>
            <person name="San Lucas F."/>
            <person name="Warren J."/>
            <person name="Zhang J."/>
            <person name="Zhao Z."/>
            <person name="Zhou C."/>
            <person name="Zhu D."/>
            <person name="Lee S."/>
            <person name="Bess C."/>
            <person name="Blankenburg K."/>
            <person name="Forbes L."/>
            <person name="Fu Q."/>
            <person name="Gubbala S."/>
            <person name="Hirani K."/>
            <person name="Jayaseelan J.C."/>
            <person name="Lara F."/>
            <person name="Munidasa M."/>
            <person name="Palculict T."/>
            <person name="Patil S."/>
            <person name="Pu L.-L."/>
            <person name="Saada N."/>
            <person name="Tang L."/>
            <person name="Weissenberger G."/>
            <person name="Zhu Y."/>
            <person name="Hemphill L."/>
            <person name="Shang Y."/>
            <person name="Youmans B."/>
            <person name="Ayvaz T."/>
            <person name="Ross M."/>
            <person name="Santibanez J."/>
            <person name="Aqrawi P."/>
            <person name="Gross S."/>
            <person name="Joshi V."/>
            <person name="Fowler G."/>
            <person name="Nazareth L."/>
            <person name="Reid J."/>
            <person name="Worley K."/>
            <person name="Petrosino J."/>
            <person name="Highlander S."/>
            <person name="Gibbs R."/>
        </authorList>
    </citation>
    <scope>NUCLEOTIDE SEQUENCE [LARGE SCALE GENOMIC DNA]</scope>
    <source>
        <strain evidence="1 2">ATCC 23263</strain>
    </source>
</reference>
<gene>
    <name evidence="1" type="ORF">HMP0721_1803</name>
</gene>
<protein>
    <submittedName>
        <fullName evidence="1">Abi-like protein</fullName>
    </submittedName>
</protein>
<accession>E6MIG8</accession>
<organism evidence="1 2">
    <name type="scientific">Pseudoramibacter alactolyticus ATCC 23263</name>
    <dbReference type="NCBI Taxonomy" id="887929"/>
    <lineage>
        <taxon>Bacteria</taxon>
        <taxon>Bacillati</taxon>
        <taxon>Bacillota</taxon>
        <taxon>Clostridia</taxon>
        <taxon>Eubacteriales</taxon>
        <taxon>Eubacteriaceae</taxon>
        <taxon>Pseudoramibacter</taxon>
    </lineage>
</organism>
<dbReference type="RefSeq" id="WP_006599225.1">
    <property type="nucleotide sequence ID" value="NZ_GL622359.1"/>
</dbReference>
<sequence length="294" mass="34905">MKLKPALTYEEQVDRLISVHNLGILNRTKAIEILKKINYYRLSAYGIGLYQSDDPEKYRDGITLKHLYQLYAFDSLLRSFLFHSIEQLEIQLRTQISNCLALQYGAEGYMEARNFSDRKLKDGSSVYHNTINKFKHECFRQRNVPFVKHHHSVYADHFPIWVAVELFSFGNLTALFSIMKIEDQNNVAKNYSTDAKHLKSWLLSLLEVRNICAHYGRIYNMPLKQRPKLYREYKVYKSSNKIFPVLLIIKRMFNGKEQWKLLCEQICQLMIKYQEVVNPSFMDFPNNWHEILSK</sequence>
<name>E6MIG8_9FIRM</name>
<comment type="caution">
    <text evidence="1">The sequence shown here is derived from an EMBL/GenBank/DDBJ whole genome shotgun (WGS) entry which is preliminary data.</text>
</comment>
<keyword evidence="2" id="KW-1185">Reference proteome</keyword>
<dbReference type="PIRSF" id="PIRSF034934">
    <property type="entry name" value="AbiF_AbiD"/>
    <property type="match status" value="1"/>
</dbReference>
<dbReference type="Pfam" id="PF07751">
    <property type="entry name" value="Abi_2"/>
    <property type="match status" value="1"/>
</dbReference>
<evidence type="ECO:0000313" key="2">
    <source>
        <dbReference type="Proteomes" id="UP000004754"/>
    </source>
</evidence>
<dbReference type="InterPro" id="IPR017034">
    <property type="entry name" value="Abi_system_AbiD/AbiF"/>
</dbReference>
<dbReference type="InterPro" id="IPR011664">
    <property type="entry name" value="Abi_system_AbiD/AbiF-like"/>
</dbReference>
<proteinExistence type="predicted"/>
<dbReference type="Proteomes" id="UP000004754">
    <property type="component" value="Unassembled WGS sequence"/>
</dbReference>
<dbReference type="HOGENOM" id="CLU_044962_2_0_9"/>
<dbReference type="AlphaFoldDB" id="E6MIG8"/>
<dbReference type="OrthoDB" id="5363652at2"/>